<name>F2L5W6_THEU7</name>
<protein>
    <submittedName>
        <fullName evidence="2">Uncharacterized protein</fullName>
    </submittedName>
</protein>
<dbReference type="AlphaFoldDB" id="F2L5W6"/>
<dbReference type="STRING" id="999630.TUZN_0928"/>
<evidence type="ECO:0000313" key="3">
    <source>
        <dbReference type="Proteomes" id="UP000008138"/>
    </source>
</evidence>
<keyword evidence="3" id="KW-1185">Reference proteome</keyword>
<evidence type="ECO:0000256" key="1">
    <source>
        <dbReference type="SAM" id="Phobius"/>
    </source>
</evidence>
<dbReference type="EMBL" id="CP002590">
    <property type="protein sequence ID" value="AEA12411.1"/>
    <property type="molecule type" value="Genomic_DNA"/>
</dbReference>
<dbReference type="RefSeq" id="WP_013679747.1">
    <property type="nucleotide sequence ID" value="NC_015315.1"/>
</dbReference>
<reference key="2">
    <citation type="submission" date="2011-03" db="EMBL/GenBank/DDBJ databases">
        <title>Complete genome sequence of the thermoacidophilic crenarchaeon Thermoproteus uzoniensis 768-20.</title>
        <authorList>
            <person name="Mardanov A.V."/>
            <person name="Gumerov V.M."/>
            <person name="Beletsky A.V."/>
            <person name="Prokofeva M.I."/>
            <person name="Bonch-Osmolovskaya E.A."/>
            <person name="Ravin N.V."/>
            <person name="Skryabin K.G."/>
        </authorList>
    </citation>
    <scope>NUCLEOTIDE SEQUENCE</scope>
    <source>
        <strain>768-20</strain>
    </source>
</reference>
<feature type="transmembrane region" description="Helical" evidence="1">
    <location>
        <begin position="7"/>
        <end position="28"/>
    </location>
</feature>
<keyword evidence="1" id="KW-0472">Membrane</keyword>
<sequence length="175" mass="19230">MEIPSVVLLYVLLALGGIAAALYVFTVYNGAVFQINYEACREVETLLQVLAQSAWAEPGNYTGYVDFYYPIVVNLRGDVVVITVGTDTREPAQCSFNTTELGQWARQISILPGTGTEIVALKRVVGWKPCGEGLALPAPRLIKAQVDNGEYVYYVSTYCKAGEMVEDSTIEIYLK</sequence>
<dbReference type="Proteomes" id="UP000008138">
    <property type="component" value="Chromosome"/>
</dbReference>
<dbReference type="KEGG" id="tuz:TUZN_0928"/>
<dbReference type="GeneID" id="10360460"/>
<dbReference type="HOGENOM" id="CLU_1529308_0_0_2"/>
<reference evidence="2 3" key="1">
    <citation type="journal article" date="2011" name="J. Bacteriol.">
        <title>Complete genome sequence of the thermoacidophilic crenarchaeon Thermoproteus uzoniensis 768-20.</title>
        <authorList>
            <person name="Mardanov A.V."/>
            <person name="Gumerov V.M."/>
            <person name="Beletsky A.V."/>
            <person name="Prokofeva M.I."/>
            <person name="Bonch-Osmolovskaya E.A."/>
            <person name="Ravin N.V."/>
            <person name="Skryabin K.G."/>
        </authorList>
    </citation>
    <scope>NUCLEOTIDE SEQUENCE [LARGE SCALE GENOMIC DNA]</scope>
    <source>
        <strain evidence="2 3">768-20</strain>
    </source>
</reference>
<keyword evidence="1" id="KW-1133">Transmembrane helix</keyword>
<evidence type="ECO:0000313" key="2">
    <source>
        <dbReference type="EMBL" id="AEA12411.1"/>
    </source>
</evidence>
<gene>
    <name evidence="2" type="ordered locus">TUZN_0928</name>
</gene>
<accession>F2L5W6</accession>
<keyword evidence="1" id="KW-0812">Transmembrane</keyword>
<organism evidence="2 3">
    <name type="scientific">Thermoproteus uzoniensis (strain 768-20)</name>
    <dbReference type="NCBI Taxonomy" id="999630"/>
    <lineage>
        <taxon>Archaea</taxon>
        <taxon>Thermoproteota</taxon>
        <taxon>Thermoprotei</taxon>
        <taxon>Thermoproteales</taxon>
        <taxon>Thermoproteaceae</taxon>
        <taxon>Thermoproteus</taxon>
    </lineage>
</organism>
<proteinExistence type="predicted"/>